<dbReference type="WBParaSite" id="TCLT_0000886101-mRNA-1">
    <property type="protein sequence ID" value="TCLT_0000886101-mRNA-1"/>
    <property type="gene ID" value="TCLT_0000886101"/>
</dbReference>
<name>A0A0N5D731_THECL</name>
<protein>
    <submittedName>
        <fullName evidence="4">Reverse transcriptase</fullName>
    </submittedName>
</protein>
<evidence type="ECO:0000313" key="3">
    <source>
        <dbReference type="Proteomes" id="UP000276776"/>
    </source>
</evidence>
<dbReference type="Proteomes" id="UP000276776">
    <property type="component" value="Unassembled WGS sequence"/>
</dbReference>
<organism evidence="4">
    <name type="scientific">Thelazia callipaeda</name>
    <name type="common">Oriental eyeworm</name>
    <name type="synonym">Parasitic nematode</name>
    <dbReference type="NCBI Taxonomy" id="103827"/>
    <lineage>
        <taxon>Eukaryota</taxon>
        <taxon>Metazoa</taxon>
        <taxon>Ecdysozoa</taxon>
        <taxon>Nematoda</taxon>
        <taxon>Chromadorea</taxon>
        <taxon>Rhabditida</taxon>
        <taxon>Spirurina</taxon>
        <taxon>Spiruromorpha</taxon>
        <taxon>Thelazioidea</taxon>
        <taxon>Thelaziidae</taxon>
        <taxon>Thelazia</taxon>
    </lineage>
</organism>
<dbReference type="OrthoDB" id="5593200at2759"/>
<evidence type="ECO:0000313" key="2">
    <source>
        <dbReference type="EMBL" id="VDN06435.1"/>
    </source>
</evidence>
<gene>
    <name evidence="2" type="ORF">TCLT_LOCUS8850</name>
</gene>
<dbReference type="EMBL" id="UYYF01004691">
    <property type="protein sequence ID" value="VDN06435.1"/>
    <property type="molecule type" value="Genomic_DNA"/>
</dbReference>
<feature type="region of interest" description="Disordered" evidence="1">
    <location>
        <begin position="58"/>
        <end position="96"/>
    </location>
</feature>
<evidence type="ECO:0000313" key="4">
    <source>
        <dbReference type="WBParaSite" id="TCLT_0000886101-mRNA-1"/>
    </source>
</evidence>
<proteinExistence type="predicted"/>
<feature type="compositionally biased region" description="Acidic residues" evidence="1">
    <location>
        <begin position="67"/>
        <end position="92"/>
    </location>
</feature>
<sequence length="201" mass="22381">MGPNPVEHDQNRPEQYDIDSDGKVVLLICRLEFVDSGRNDNVWHVGYGVEMHGDGFEEYTTGRSDATDSETDTVDADNASDIESDQSDNNDSDSDRYVGYHSLPTCDFSSEAGDIDYGRANVIIERDFEEALSTATFVHSQGSDFKIIDKPKPIEMTADNIECIKKAMSSFTLPAPAWVEDIGTDNELKKLVERLMPKKTS</sequence>
<keyword evidence="3" id="KW-1185">Reference proteome</keyword>
<evidence type="ECO:0000256" key="1">
    <source>
        <dbReference type="SAM" id="MobiDB-lite"/>
    </source>
</evidence>
<dbReference type="OMA" id="VEQNPWE"/>
<dbReference type="AlphaFoldDB" id="A0A0N5D731"/>
<accession>A0A0N5D731</accession>
<reference evidence="2 3" key="2">
    <citation type="submission" date="2018-11" db="EMBL/GenBank/DDBJ databases">
        <authorList>
            <consortium name="Pathogen Informatics"/>
        </authorList>
    </citation>
    <scope>NUCLEOTIDE SEQUENCE [LARGE SCALE GENOMIC DNA]</scope>
</reference>
<reference evidence="4" key="1">
    <citation type="submission" date="2017-02" db="UniProtKB">
        <authorList>
            <consortium name="WormBaseParasite"/>
        </authorList>
    </citation>
    <scope>IDENTIFICATION</scope>
</reference>